<comment type="caution">
    <text evidence="1">The sequence shown here is derived from an EMBL/GenBank/DDBJ whole genome shotgun (WGS) entry which is preliminary data.</text>
</comment>
<evidence type="ECO:0000313" key="1">
    <source>
        <dbReference type="EMBL" id="KAF2074048.1"/>
    </source>
</evidence>
<evidence type="ECO:0000313" key="2">
    <source>
        <dbReference type="Proteomes" id="UP000695562"/>
    </source>
</evidence>
<dbReference type="Proteomes" id="UP000695562">
    <property type="component" value="Unassembled WGS sequence"/>
</dbReference>
<keyword evidence="2" id="KW-1185">Reference proteome</keyword>
<dbReference type="EMBL" id="AJWJ01000168">
    <property type="protein sequence ID" value="KAF2074048.1"/>
    <property type="molecule type" value="Genomic_DNA"/>
</dbReference>
<proteinExistence type="predicted"/>
<name>A0A8J4PUB3_9MYCE</name>
<organism evidence="1 2">
    <name type="scientific">Polysphondylium violaceum</name>
    <dbReference type="NCBI Taxonomy" id="133409"/>
    <lineage>
        <taxon>Eukaryota</taxon>
        <taxon>Amoebozoa</taxon>
        <taxon>Evosea</taxon>
        <taxon>Eumycetozoa</taxon>
        <taxon>Dictyostelia</taxon>
        <taxon>Dictyosteliales</taxon>
        <taxon>Dictyosteliaceae</taxon>
        <taxon>Polysphondylium</taxon>
    </lineage>
</organism>
<protein>
    <submittedName>
        <fullName evidence="1">Uncharacterized protein</fullName>
    </submittedName>
</protein>
<gene>
    <name evidence="1" type="ORF">CYY_004662</name>
</gene>
<dbReference type="AlphaFoldDB" id="A0A8J4PUB3"/>
<reference evidence="1" key="1">
    <citation type="submission" date="2020-01" db="EMBL/GenBank/DDBJ databases">
        <title>Development of genomics and gene disruption for Polysphondylium violaceum indicates a role for the polyketide synthase stlB in stalk morphogenesis.</title>
        <authorList>
            <person name="Narita B."/>
            <person name="Kawabe Y."/>
            <person name="Kin K."/>
            <person name="Saito T."/>
            <person name="Gibbs R."/>
            <person name="Kuspa A."/>
            <person name="Muzny D."/>
            <person name="Queller D."/>
            <person name="Richards S."/>
            <person name="Strassman J."/>
            <person name="Sucgang R."/>
            <person name="Worley K."/>
            <person name="Schaap P."/>
        </authorList>
    </citation>
    <scope>NUCLEOTIDE SEQUENCE</scope>
    <source>
        <strain evidence="1">QSvi11</strain>
    </source>
</reference>
<accession>A0A8J4PUB3</accession>
<sequence>MTALTMLEIRVMEDGLINGDSEKDIINNVNKVRGIDHNEELVKETLNSLSESIYKNTSKFLKKRDRDSYSHENEVTFCHHHKSFKKEISEFDYQFIIEKRKKETIEVLCEPSYINQPFIVRDNDLLLVYFPDVTQNSKNLLKILEYDKHIIDNNFTIKYEQKVPENLESILNIHSNELIFKNTMKKFTVNLPHLSSGKKYNKVFKLTSHGFENSFGIWIKDDKVMINSQGQKIYEKKK</sequence>